<dbReference type="CDD" id="cd15040">
    <property type="entry name" value="7tmB2_Adhesion"/>
    <property type="match status" value="1"/>
</dbReference>
<gene>
    <name evidence="22" type="primary">LOC111112680</name>
</gene>
<dbReference type="InterPro" id="IPR000742">
    <property type="entry name" value="EGF"/>
</dbReference>
<feature type="transmembrane region" description="Helical" evidence="14">
    <location>
        <begin position="1078"/>
        <end position="1099"/>
    </location>
</feature>
<feature type="chain" id="PRO_5034025271" evidence="15">
    <location>
        <begin position="17"/>
        <end position="1452"/>
    </location>
</feature>
<dbReference type="InterPro" id="IPR036445">
    <property type="entry name" value="GPCR_2_extracell_dom_sf"/>
</dbReference>
<keyword evidence="7 14" id="KW-1133">Transmembrane helix</keyword>
<dbReference type="SMART" id="SM00008">
    <property type="entry name" value="HormR"/>
    <property type="match status" value="1"/>
</dbReference>
<keyword evidence="11" id="KW-0675">Receptor</keyword>
<evidence type="ECO:0000259" key="19">
    <source>
        <dbReference type="PROSITE" id="PS50261"/>
    </source>
</evidence>
<keyword evidence="5 15" id="KW-0732">Signal</keyword>
<feature type="transmembrane region" description="Helical" evidence="14">
    <location>
        <begin position="1111"/>
        <end position="1130"/>
    </location>
</feature>
<dbReference type="Pfam" id="PF01825">
    <property type="entry name" value="GPS"/>
    <property type="match status" value="1"/>
</dbReference>
<dbReference type="InterPro" id="IPR007110">
    <property type="entry name" value="Ig-like_dom"/>
</dbReference>
<keyword evidence="13" id="KW-0245">EGF-like domain</keyword>
<dbReference type="GeneID" id="111112680"/>
<dbReference type="GO" id="GO:0005509">
    <property type="term" value="F:calcium ion binding"/>
    <property type="evidence" value="ECO:0007669"/>
    <property type="project" value="InterPro"/>
</dbReference>
<dbReference type="SMART" id="SM00181">
    <property type="entry name" value="EGF"/>
    <property type="match status" value="1"/>
</dbReference>
<comment type="similarity">
    <text evidence="2">Belongs to the G-protein coupled receptor 2 family. Adhesion G-protein coupled receptor (ADGR) subfamily.</text>
</comment>
<dbReference type="PANTHER" id="PTHR12011">
    <property type="entry name" value="ADHESION G-PROTEIN COUPLED RECEPTOR"/>
    <property type="match status" value="1"/>
</dbReference>
<keyword evidence="10 13" id="KW-1015">Disulfide bond</keyword>
<dbReference type="SUPFAM" id="SSF48726">
    <property type="entry name" value="Immunoglobulin"/>
    <property type="match status" value="2"/>
</dbReference>
<dbReference type="InterPro" id="IPR000203">
    <property type="entry name" value="GPS"/>
</dbReference>
<dbReference type="Pfam" id="PF00008">
    <property type="entry name" value="EGF"/>
    <property type="match status" value="1"/>
</dbReference>
<dbReference type="InterPro" id="IPR001879">
    <property type="entry name" value="GPCR_2_extracellular_dom"/>
</dbReference>
<feature type="disulfide bond" evidence="13">
    <location>
        <begin position="507"/>
        <end position="516"/>
    </location>
</feature>
<evidence type="ECO:0000256" key="11">
    <source>
        <dbReference type="ARBA" id="ARBA00023170"/>
    </source>
</evidence>
<evidence type="ECO:0000256" key="9">
    <source>
        <dbReference type="ARBA" id="ARBA00023136"/>
    </source>
</evidence>
<dbReference type="Gene3D" id="2.60.220.50">
    <property type="match status" value="1"/>
</dbReference>
<dbReference type="KEGG" id="cvn:111112680"/>
<dbReference type="Pfam" id="PF00002">
    <property type="entry name" value="7tm_2"/>
    <property type="match status" value="1"/>
</dbReference>
<feature type="transmembrane region" description="Helical" evidence="14">
    <location>
        <begin position="1276"/>
        <end position="1294"/>
    </location>
</feature>
<name>A0A8B8BRZ1_CRAVI</name>
<evidence type="ECO:0000256" key="7">
    <source>
        <dbReference type="ARBA" id="ARBA00022989"/>
    </source>
</evidence>
<dbReference type="PROSITE" id="PS50835">
    <property type="entry name" value="IG_LIKE"/>
    <property type="match status" value="1"/>
</dbReference>
<keyword evidence="8" id="KW-0297">G-protein coupled receptor</keyword>
<dbReference type="PROSITE" id="PS50026">
    <property type="entry name" value="EGF_3"/>
    <property type="match status" value="1"/>
</dbReference>
<dbReference type="SMART" id="SM00409">
    <property type="entry name" value="IG"/>
    <property type="match status" value="2"/>
</dbReference>
<dbReference type="CDD" id="cd00054">
    <property type="entry name" value="EGF_CA"/>
    <property type="match status" value="1"/>
</dbReference>
<comment type="caution">
    <text evidence="13">Lacks conserved residue(s) required for the propagation of feature annotation.</text>
</comment>
<evidence type="ECO:0000256" key="5">
    <source>
        <dbReference type="ARBA" id="ARBA00022729"/>
    </source>
</evidence>
<keyword evidence="4 14" id="KW-0812">Transmembrane</keyword>
<feature type="transmembrane region" description="Helical" evidence="14">
    <location>
        <begin position="1187"/>
        <end position="1210"/>
    </location>
</feature>
<dbReference type="SMART" id="SM00303">
    <property type="entry name" value="GPS"/>
    <property type="match status" value="1"/>
</dbReference>
<dbReference type="InterPro" id="IPR036179">
    <property type="entry name" value="Ig-like_dom_sf"/>
</dbReference>
<dbReference type="InterPro" id="IPR046338">
    <property type="entry name" value="GAIN_dom_sf"/>
</dbReference>
<dbReference type="Gene3D" id="4.10.1240.10">
    <property type="entry name" value="GPCR, family 2, extracellular hormone receptor domain"/>
    <property type="match status" value="1"/>
</dbReference>
<dbReference type="InterPro" id="IPR017981">
    <property type="entry name" value="GPCR_2-like_7TM"/>
</dbReference>
<sequence>MKLLLPLLFMFETIHCSHFRGGILTWKHLSGNEVRVTHRMSWRNTHFTPVCDDNYKANKTERTFGTFSCISGCGSSWSSPSIQSVCTDYSTSEDWATYEGEFKVTLQSSTSPLVLSYTSCCWIGTLIINHSSSYTITTRIDLSYRQDIAGINSSPVTAMQPIVRLQHGCSHSIKIPVADDNGDIIRCRWAQNTSECGGICNSFPGAVLNETDCRLDYSSESHTVGYYGVAIQIEDFANSSSFTPLSSIPLQFLVVIFNSSSTCSSAPTFISPTPSTGECFDAIQGVLFSIDIRINSSQQIKEVTTQSPVGLTKSSVKTLSSTEYSVSLTWTPTCSLQGSYIVCFTGVNSLGLTTESRCITLNVVLFTIVLGSQQPSGIVYGDNRQWSLQYSNSFIRPSTSTYIRIYESNGLLVESIDATSSSVVYPNSTSGRKLTFLSSYNFEKGRAYYILFDEGVVIKEFGCTVESPAIVNTTFWTFTLYNDECASDPCHNNGTCVYEVNLFSCVCDIGHYGSVCEFHVLDILDFGSSSAIVREGKPVEIQLLIRSKTTFEFRWFHNEFLITNFSTRYKNTNPKRENATSILTLHIERTLQRDQGEWKITVSTGEVSESRRLTIIVIPRLLLQMTPRYDFSVQLGDTLDLQCTVHNPDSLFDVINGSVVFKKDGFILLSNNTFLSSIWSKSDAAEEDSGSYTCLHSGYPDTALASLYVTVIKPDKKRCESEYLNSILWSTIRANSLKREPCPANYEGIATRFCNPDGVWESPDLLNCTTAAFMNASSDLDSIIEDGIRNPEKIQETVTNTLQMMINWTSTTSEISPGDLSSSTDILEKIVNVTNSTETTIDEEVFFSVVDAILSSNNSKAWSAVSEKTDKDASSLLRNMDRLCEVVIQNNNVTATQFTGSNFNLTINKTKLDETGIRFPAVTFNNVSVGTEELTTFLELPKQSKGAKNDINYVAVIYKSIAEILPSDFDSADSTGKTPKRKAFINSHVLSLTTQTDLKVLNPSLKLTFRHIKIGSPDMQATCVSWNFTNSKWTETGCELTLHDHKRTECQCNHLTNFAILMRPYTPTVEDKPALKTMSLIGVILSITFTVLTFTIYTLTWRFIKSEQNIMMLNLCASLVVAYVIFISAVEKTEHEGLCIAITAILHYLFLVTFFNMLGIGIHYFMSITVTYYAMYVANNFKSKSRVHWFLIGVWGIPLPITLTCMGVFWGKGYHLKFYCWLSTESGSLYMFIIPVCLIALMNLLIIVSLVKILCSTRVMAQSSLQKKTASGLRSLGTLLPVLGVTWLFGILAINENTNVFQYLFVVANSLQGFFIFVSHVLLNKKVMLGLRNKYPVLKSYVNLEESSQSGSSSISRKQSSRPKMPSLKSFERYFARKRPKNNKVEISDSFLTEKTMSTECSTNDSNEKSVGYIPPESTKLEIIVEEDSPKRRFRFSFNFIGWMKKYTVTEM</sequence>
<evidence type="ECO:0000256" key="15">
    <source>
        <dbReference type="SAM" id="SignalP"/>
    </source>
</evidence>
<feature type="domain" description="G-protein coupled receptors family 2 profile 1" evidence="18">
    <location>
        <begin position="693"/>
        <end position="772"/>
    </location>
</feature>
<dbReference type="GO" id="GO:0004930">
    <property type="term" value="F:G protein-coupled receptor activity"/>
    <property type="evidence" value="ECO:0007669"/>
    <property type="project" value="UniProtKB-KW"/>
</dbReference>
<dbReference type="PROSITE" id="PS50221">
    <property type="entry name" value="GAIN_B"/>
    <property type="match status" value="1"/>
</dbReference>
<evidence type="ECO:0000256" key="2">
    <source>
        <dbReference type="ARBA" id="ARBA00007343"/>
    </source>
</evidence>
<evidence type="ECO:0000256" key="12">
    <source>
        <dbReference type="ARBA" id="ARBA00023224"/>
    </source>
</evidence>
<dbReference type="PROSITE" id="PS50261">
    <property type="entry name" value="G_PROTEIN_RECEP_F2_4"/>
    <property type="match status" value="1"/>
</dbReference>
<dbReference type="Gene3D" id="2.60.40.10">
    <property type="entry name" value="Immunoglobulins"/>
    <property type="match status" value="1"/>
</dbReference>
<keyword evidence="6" id="KW-0677">Repeat</keyword>
<evidence type="ECO:0000259" key="16">
    <source>
        <dbReference type="PROSITE" id="PS50026"/>
    </source>
</evidence>
<evidence type="ECO:0000313" key="22">
    <source>
        <dbReference type="RefSeq" id="XP_022306097.1"/>
    </source>
</evidence>
<keyword evidence="21" id="KW-1185">Reference proteome</keyword>
<organism evidence="21 22">
    <name type="scientific">Crassostrea virginica</name>
    <name type="common">Eastern oyster</name>
    <dbReference type="NCBI Taxonomy" id="6565"/>
    <lineage>
        <taxon>Eukaryota</taxon>
        <taxon>Metazoa</taxon>
        <taxon>Spiralia</taxon>
        <taxon>Lophotrochozoa</taxon>
        <taxon>Mollusca</taxon>
        <taxon>Bivalvia</taxon>
        <taxon>Autobranchia</taxon>
        <taxon>Pteriomorphia</taxon>
        <taxon>Ostreida</taxon>
        <taxon>Ostreoidea</taxon>
        <taxon>Ostreidae</taxon>
        <taxon>Crassostrea</taxon>
    </lineage>
</organism>
<evidence type="ECO:0000259" key="20">
    <source>
        <dbReference type="PROSITE" id="PS50835"/>
    </source>
</evidence>
<evidence type="ECO:0000256" key="14">
    <source>
        <dbReference type="SAM" id="Phobius"/>
    </source>
</evidence>
<reference evidence="22" key="1">
    <citation type="submission" date="2025-08" db="UniProtKB">
        <authorList>
            <consortium name="RefSeq"/>
        </authorList>
    </citation>
    <scope>IDENTIFICATION</scope>
    <source>
        <tissue evidence="22">Whole sample</tissue>
    </source>
</reference>
<feature type="transmembrane region" description="Helical" evidence="14">
    <location>
        <begin position="1230"/>
        <end position="1255"/>
    </location>
</feature>
<dbReference type="Gene3D" id="2.10.25.10">
    <property type="entry name" value="Laminin"/>
    <property type="match status" value="1"/>
</dbReference>
<dbReference type="Proteomes" id="UP000694844">
    <property type="component" value="Chromosome 9"/>
</dbReference>
<dbReference type="PROSITE" id="PS50227">
    <property type="entry name" value="G_PROTEIN_RECEP_F2_3"/>
    <property type="match status" value="1"/>
</dbReference>
<keyword evidence="12" id="KW-0807">Transducer</keyword>
<dbReference type="InterPro" id="IPR001881">
    <property type="entry name" value="EGF-like_Ca-bd_dom"/>
</dbReference>
<dbReference type="InterPro" id="IPR057244">
    <property type="entry name" value="GAIN_B"/>
</dbReference>
<keyword evidence="3" id="KW-1003">Cell membrane</keyword>
<dbReference type="PANTHER" id="PTHR12011:SF347">
    <property type="entry name" value="FI21270P1-RELATED"/>
    <property type="match status" value="1"/>
</dbReference>
<dbReference type="Pfam" id="PF16489">
    <property type="entry name" value="GAIN"/>
    <property type="match status" value="1"/>
</dbReference>
<feature type="signal peptide" evidence="15">
    <location>
        <begin position="1"/>
        <end position="16"/>
    </location>
</feature>
<evidence type="ECO:0000256" key="10">
    <source>
        <dbReference type="ARBA" id="ARBA00023157"/>
    </source>
</evidence>
<comment type="subcellular location">
    <subcellularLocation>
        <location evidence="1">Cell membrane</location>
        <topology evidence="1">Multi-pass membrane protein</topology>
    </subcellularLocation>
</comment>
<evidence type="ECO:0000256" key="1">
    <source>
        <dbReference type="ARBA" id="ARBA00004651"/>
    </source>
</evidence>
<evidence type="ECO:0000256" key="6">
    <source>
        <dbReference type="ARBA" id="ARBA00022737"/>
    </source>
</evidence>
<dbReference type="InterPro" id="IPR008077">
    <property type="entry name" value="GPCR_2_brain_angio_inhib"/>
</dbReference>
<keyword evidence="9 14" id="KW-0472">Membrane</keyword>
<dbReference type="GO" id="GO:0007166">
    <property type="term" value="P:cell surface receptor signaling pathway"/>
    <property type="evidence" value="ECO:0007669"/>
    <property type="project" value="InterPro"/>
</dbReference>
<accession>A0A8B8BRZ1</accession>
<feature type="domain" description="EGF-like" evidence="16">
    <location>
        <begin position="481"/>
        <end position="517"/>
    </location>
</feature>
<dbReference type="InterPro" id="IPR003599">
    <property type="entry name" value="Ig_sub"/>
</dbReference>
<protein>
    <submittedName>
        <fullName evidence="22">Adhesion G protein-coupled receptor A3-like</fullName>
    </submittedName>
</protein>
<evidence type="ECO:0000256" key="3">
    <source>
        <dbReference type="ARBA" id="ARBA00022475"/>
    </source>
</evidence>
<feature type="domain" description="G-protein coupled receptors family 2 profile 2" evidence="19">
    <location>
        <begin position="1075"/>
        <end position="1324"/>
    </location>
</feature>
<proteinExistence type="inferred from homology"/>
<dbReference type="GO" id="GO:0005886">
    <property type="term" value="C:plasma membrane"/>
    <property type="evidence" value="ECO:0007669"/>
    <property type="project" value="UniProtKB-SubCell"/>
</dbReference>
<evidence type="ECO:0000259" key="18">
    <source>
        <dbReference type="PROSITE" id="PS50227"/>
    </source>
</evidence>
<dbReference type="OrthoDB" id="10063988at2759"/>
<feature type="transmembrane region" description="Helical" evidence="14">
    <location>
        <begin position="1300"/>
        <end position="1323"/>
    </location>
</feature>
<feature type="domain" description="GAIN-B" evidence="17">
    <location>
        <begin position="894"/>
        <end position="1068"/>
    </location>
</feature>
<dbReference type="PROSITE" id="PS00022">
    <property type="entry name" value="EGF_1"/>
    <property type="match status" value="1"/>
</dbReference>
<feature type="transmembrane region" description="Helical" evidence="14">
    <location>
        <begin position="1142"/>
        <end position="1166"/>
    </location>
</feature>
<feature type="domain" description="Ig-like" evidence="20">
    <location>
        <begin position="619"/>
        <end position="694"/>
    </location>
</feature>
<dbReference type="InterPro" id="IPR000832">
    <property type="entry name" value="GPCR_2_secretin-like"/>
</dbReference>
<evidence type="ECO:0000256" key="4">
    <source>
        <dbReference type="ARBA" id="ARBA00022692"/>
    </source>
</evidence>
<dbReference type="Pfam" id="PF02793">
    <property type="entry name" value="HRM"/>
    <property type="match status" value="1"/>
</dbReference>
<evidence type="ECO:0000259" key="17">
    <source>
        <dbReference type="PROSITE" id="PS50221"/>
    </source>
</evidence>
<evidence type="ECO:0000313" key="21">
    <source>
        <dbReference type="Proteomes" id="UP000694844"/>
    </source>
</evidence>
<dbReference type="SUPFAM" id="SSF81321">
    <property type="entry name" value="Family A G protein-coupled receptor-like"/>
    <property type="match status" value="1"/>
</dbReference>
<dbReference type="Gene3D" id="1.20.1070.10">
    <property type="entry name" value="Rhodopsin 7-helix transmembrane proteins"/>
    <property type="match status" value="1"/>
</dbReference>
<dbReference type="SUPFAM" id="SSF57196">
    <property type="entry name" value="EGF/Laminin"/>
    <property type="match status" value="1"/>
</dbReference>
<dbReference type="PRINTS" id="PR01694">
    <property type="entry name" value="BAIPRECURSOR"/>
</dbReference>
<evidence type="ECO:0000256" key="13">
    <source>
        <dbReference type="PROSITE-ProRule" id="PRU00076"/>
    </source>
</evidence>
<dbReference type="PRINTS" id="PR00249">
    <property type="entry name" value="GPCRSECRETIN"/>
</dbReference>
<dbReference type="InterPro" id="IPR013783">
    <property type="entry name" value="Ig-like_fold"/>
</dbReference>
<dbReference type="SMART" id="SM00179">
    <property type="entry name" value="EGF_CA"/>
    <property type="match status" value="1"/>
</dbReference>
<evidence type="ECO:0000256" key="8">
    <source>
        <dbReference type="ARBA" id="ARBA00023040"/>
    </source>
</evidence>
<dbReference type="RefSeq" id="XP_022306097.1">
    <property type="nucleotide sequence ID" value="XM_022450389.1"/>
</dbReference>
<dbReference type="InterPro" id="IPR032471">
    <property type="entry name" value="AGRL2-4_GAIN_subdom_A"/>
</dbReference>